<dbReference type="AlphaFoldDB" id="A0A7U3ZKU2"/>
<feature type="domain" description="Glycosyl hydrolase family 95 catalytic" evidence="3">
    <location>
        <begin position="329"/>
        <end position="567"/>
    </location>
</feature>
<dbReference type="PANTHER" id="PTHR31084">
    <property type="entry name" value="ALPHA-L-FUCOSIDASE 2"/>
    <property type="match status" value="1"/>
</dbReference>
<evidence type="ECO:0000313" key="4">
    <source>
        <dbReference type="EMBL" id="AEI49026.1"/>
    </source>
</evidence>
<evidence type="ECO:0000259" key="3">
    <source>
        <dbReference type="Pfam" id="PF22124"/>
    </source>
</evidence>
<keyword evidence="1" id="KW-0472">Membrane</keyword>
<dbReference type="Pfam" id="PF21307">
    <property type="entry name" value="Glyco_hydro_95_C"/>
    <property type="match status" value="1"/>
</dbReference>
<dbReference type="SUPFAM" id="SSF48208">
    <property type="entry name" value="Six-hairpin glycosidases"/>
    <property type="match status" value="1"/>
</dbReference>
<dbReference type="InterPro" id="IPR049053">
    <property type="entry name" value="AFCA-like_C"/>
</dbReference>
<evidence type="ECO:0000313" key="5">
    <source>
        <dbReference type="Proteomes" id="UP000000493"/>
    </source>
</evidence>
<protein>
    <recommendedName>
        <fullName evidence="6">DUF5703 domain-containing protein</fullName>
    </recommendedName>
</protein>
<evidence type="ECO:0000256" key="1">
    <source>
        <dbReference type="SAM" id="Phobius"/>
    </source>
</evidence>
<proteinExistence type="predicted"/>
<organism evidence="4 5">
    <name type="scientific">Runella slithyformis (strain ATCC 29530 / DSM 19594 / LMG 11500 / NCIMB 11436 / LSU 4)</name>
    <dbReference type="NCBI Taxonomy" id="761193"/>
    <lineage>
        <taxon>Bacteria</taxon>
        <taxon>Pseudomonadati</taxon>
        <taxon>Bacteroidota</taxon>
        <taxon>Cytophagia</taxon>
        <taxon>Cytophagales</taxon>
        <taxon>Spirosomataceae</taxon>
        <taxon>Runella</taxon>
    </lineage>
</organism>
<sequence>MTQKGSALKGTCLRQTNKMRDIHRIADIGGLFLLLILISVRNYGQNPLFAVDSMYLAKHDIVYKTPAYEGFEGFPLGNGDLGGMIWNTNNGIEVQLNKSDLYDRPNNESLATLRGGARLTVDLGAPGVEWIYLDDFDGRLSIKNAEVVLHAKTPFMESRVNSWVASSKNVWCFQIKASHFKQLKEGTKLRVSLERWGSRTFPGWYGGFSKDTKSGLGNANSIIIGKDLVLEETFDGLRFSVACRILGEETTPEIISSNRLELKTNSKQPNYDLTVIVSMVTSNESENPTESAVQLLNDFENRTLIKEKQAHQEWWKGFWKQSFVHLENDYIENVYYFRRYLMGSSSRGKYPVVFNGGLWTWNHDVRNWVTPHHWNTQQQYWGLCAQNDCELMLPYLNTYFRLMPNAEEHAKKRGVENAILWSEPHDFFGSMTFWDRSDMLNNFTPASQIAGLFWEYYQFTLDSVFLKQKAFPFMKKSAEFYVQKLQWDSLKNEYFIFPAQPYEQPRTNQLKNPVTDRNMIIANLSNCIKAAEILQTEVDKIKQWQRIIDHLWPIPYRVIPEMGEVIELAYYPDGTLFPKVEERGRWLNIMSPNTSVVFPSGVIGIDQAASREFKAASTIVRHHLPTANAISPDPIVAARLGMGNDVLKMMQNGIRRLQHFPQGLFYNIDHWYNLSLYRDSVTTPDITAQRDYLYDERAHYPNRLPAKPFIQAGLEPLSIYGTAINEMLLQSNEGKIRVFPAIPDGWEVGFKLSARGAFTVSSEKQKDGTIPALIIESRKGNECRVVNPWPNSKVEVWNLKENKKQVNHRILQKDVIVFKTLPDQNYLIVPEGKKNTLKQTTYKGVQNDAPKSFYEAALGKSRNF</sequence>
<keyword evidence="1" id="KW-0812">Transmembrane</keyword>
<dbReference type="PANTHER" id="PTHR31084:SF19">
    <property type="entry name" value="GLYCOSYL HYDROLASE FAMILY 95 N-TERMINAL DOMAIN-CONTAINING PROTEIN"/>
    <property type="match status" value="1"/>
</dbReference>
<feature type="domain" description="Alpha fucosidase A-like C-terminal" evidence="2">
    <location>
        <begin position="730"/>
        <end position="828"/>
    </location>
</feature>
<feature type="transmembrane region" description="Helical" evidence="1">
    <location>
        <begin position="21"/>
        <end position="40"/>
    </location>
</feature>
<dbReference type="GO" id="GO:0004560">
    <property type="term" value="F:alpha-L-fucosidase activity"/>
    <property type="evidence" value="ECO:0007669"/>
    <property type="project" value="TreeGrafter"/>
</dbReference>
<keyword evidence="5" id="KW-1185">Reference proteome</keyword>
<evidence type="ECO:0008006" key="6">
    <source>
        <dbReference type="Google" id="ProtNLM"/>
    </source>
</evidence>
<dbReference type="Proteomes" id="UP000000493">
    <property type="component" value="Chromosome"/>
</dbReference>
<dbReference type="InterPro" id="IPR013780">
    <property type="entry name" value="Glyco_hydro_b"/>
</dbReference>
<dbReference type="Gene3D" id="1.50.10.10">
    <property type="match status" value="1"/>
</dbReference>
<dbReference type="InterPro" id="IPR012341">
    <property type="entry name" value="6hp_glycosidase-like_sf"/>
</dbReference>
<reference evidence="5" key="1">
    <citation type="submission" date="2011-06" db="EMBL/GenBank/DDBJ databases">
        <title>The complete genome of chromosome of Runella slithyformis DSM 19594.</title>
        <authorList>
            <consortium name="US DOE Joint Genome Institute (JGI-PGF)"/>
            <person name="Lucas S."/>
            <person name="Han J."/>
            <person name="Lapidus A."/>
            <person name="Bruce D."/>
            <person name="Goodwin L."/>
            <person name="Pitluck S."/>
            <person name="Peters L."/>
            <person name="Kyrpides N."/>
            <person name="Mavromatis K."/>
            <person name="Ivanova N."/>
            <person name="Ovchinnikova G."/>
            <person name="Zhang X."/>
            <person name="Misra M."/>
            <person name="Detter J.C."/>
            <person name="Tapia R."/>
            <person name="Han C."/>
            <person name="Land M."/>
            <person name="Hauser L."/>
            <person name="Markowitz V."/>
            <person name="Cheng J.-F."/>
            <person name="Hugenholtz P."/>
            <person name="Woyke T."/>
            <person name="Wu D."/>
            <person name="Tindall B."/>
            <person name="Faehrich R."/>
            <person name="Brambilla E."/>
            <person name="Klenk H.-P."/>
            <person name="Eisen J.A."/>
        </authorList>
    </citation>
    <scope>NUCLEOTIDE SEQUENCE [LARGE SCALE GENOMIC DNA]</scope>
    <source>
        <strain evidence="5">ATCC 29530 / DSM 19594 / LMG 11500 / NCIMB 11436 / LSU 4</strain>
    </source>
</reference>
<dbReference type="EMBL" id="CP002859">
    <property type="protein sequence ID" value="AEI49026.1"/>
    <property type="molecule type" value="Genomic_DNA"/>
</dbReference>
<reference evidence="4 5" key="2">
    <citation type="journal article" date="2012" name="Stand. Genomic Sci.">
        <title>Complete genome sequence of the aquatic bacterium Runella slithyformis type strain (LSU 4(T)).</title>
        <authorList>
            <person name="Copeland A."/>
            <person name="Zhang X."/>
            <person name="Misra M."/>
            <person name="Lapidus A."/>
            <person name="Nolan M."/>
            <person name="Lucas S."/>
            <person name="Deshpande S."/>
            <person name="Cheng J.F."/>
            <person name="Tapia R."/>
            <person name="Goodwin L.A."/>
            <person name="Pitluck S."/>
            <person name="Liolios K."/>
            <person name="Pagani I."/>
            <person name="Ivanova N."/>
            <person name="Mikhailova N."/>
            <person name="Pati A."/>
            <person name="Chen A."/>
            <person name="Palaniappan K."/>
            <person name="Land M."/>
            <person name="Hauser L."/>
            <person name="Pan C."/>
            <person name="Jeffries C.D."/>
            <person name="Detter J.C."/>
            <person name="Brambilla E.M."/>
            <person name="Rohde M."/>
            <person name="Djao O.D."/>
            <person name="Goker M."/>
            <person name="Sikorski J."/>
            <person name="Tindall B.J."/>
            <person name="Woyke T."/>
            <person name="Bristow J."/>
            <person name="Eisen J.A."/>
            <person name="Markowitz V."/>
            <person name="Hugenholtz P."/>
            <person name="Kyrpides N.C."/>
            <person name="Klenk H.P."/>
            <person name="Mavromatis K."/>
        </authorList>
    </citation>
    <scope>NUCLEOTIDE SEQUENCE [LARGE SCALE GENOMIC DNA]</scope>
    <source>
        <strain evidence="5">ATCC 29530 / DSM 19594 / LMG 11500 / NCIMB 11436 / LSU 4</strain>
    </source>
</reference>
<dbReference type="GO" id="GO:0005975">
    <property type="term" value="P:carbohydrate metabolic process"/>
    <property type="evidence" value="ECO:0007669"/>
    <property type="project" value="InterPro"/>
</dbReference>
<accession>A0A7U3ZKU2</accession>
<name>A0A7U3ZKU2_RUNSL</name>
<dbReference type="InterPro" id="IPR054363">
    <property type="entry name" value="GH95_cat"/>
</dbReference>
<dbReference type="Gene3D" id="2.70.98.50">
    <property type="entry name" value="putative glycoside hydrolase family protein from bacillus halodurans"/>
    <property type="match status" value="1"/>
</dbReference>
<gene>
    <name evidence="4" type="ordered locus">Runsl_2626</name>
</gene>
<dbReference type="KEGG" id="rsi:Runsl_2626"/>
<dbReference type="Pfam" id="PF22124">
    <property type="entry name" value="Glyco_hydro_95_cat"/>
    <property type="match status" value="1"/>
</dbReference>
<dbReference type="Gene3D" id="2.60.40.1180">
    <property type="entry name" value="Golgi alpha-mannosidase II"/>
    <property type="match status" value="1"/>
</dbReference>
<keyword evidence="1" id="KW-1133">Transmembrane helix</keyword>
<dbReference type="InterPro" id="IPR008928">
    <property type="entry name" value="6-hairpin_glycosidase_sf"/>
</dbReference>
<evidence type="ECO:0000259" key="2">
    <source>
        <dbReference type="Pfam" id="PF21307"/>
    </source>
</evidence>